<gene>
    <name evidence="1" type="ORF">Ahy_B04g072752</name>
</gene>
<name>A0A444ZNP3_ARAHY</name>
<organism evidence="1 2">
    <name type="scientific">Arachis hypogaea</name>
    <name type="common">Peanut</name>
    <dbReference type="NCBI Taxonomy" id="3818"/>
    <lineage>
        <taxon>Eukaryota</taxon>
        <taxon>Viridiplantae</taxon>
        <taxon>Streptophyta</taxon>
        <taxon>Embryophyta</taxon>
        <taxon>Tracheophyta</taxon>
        <taxon>Spermatophyta</taxon>
        <taxon>Magnoliopsida</taxon>
        <taxon>eudicotyledons</taxon>
        <taxon>Gunneridae</taxon>
        <taxon>Pentapetalae</taxon>
        <taxon>rosids</taxon>
        <taxon>fabids</taxon>
        <taxon>Fabales</taxon>
        <taxon>Fabaceae</taxon>
        <taxon>Papilionoideae</taxon>
        <taxon>50 kb inversion clade</taxon>
        <taxon>dalbergioids sensu lato</taxon>
        <taxon>Dalbergieae</taxon>
        <taxon>Pterocarpus clade</taxon>
        <taxon>Arachis</taxon>
    </lineage>
</organism>
<evidence type="ECO:0008006" key="3">
    <source>
        <dbReference type="Google" id="ProtNLM"/>
    </source>
</evidence>
<accession>A0A444ZNP3</accession>
<sequence>MFSMYIESRSQISFIELYIEFEQSEADQNIVREDYNSDSEEEFESNYEVVGPNGDEDQGDGTVAPNVTDVANALANEVLFEEPSFMQVLNLEAMHAPEFPEYMSAVLKGARNLPITALVKATFYRLNELFTQKRAEAEARINAGYVFFELVISKLHANQLAAGNIQVNYFDRQNEVFKVREMPSGLKYAVDLCRQRCDCDWQVYVHDVYKMDQVRRVYRARFRPLENPTTWPTYNYPQFVPNPYLRCVIKGYPRMTRFFNEMDTRMLRHLRRCRQCGAEGHSRSRCCLAGSASADNNAQ</sequence>
<dbReference type="EMBL" id="SDMP01000014">
    <property type="protein sequence ID" value="RYR15807.1"/>
    <property type="molecule type" value="Genomic_DNA"/>
</dbReference>
<reference evidence="1 2" key="1">
    <citation type="submission" date="2019-01" db="EMBL/GenBank/DDBJ databases">
        <title>Sequencing of cultivated peanut Arachis hypogaea provides insights into genome evolution and oil improvement.</title>
        <authorList>
            <person name="Chen X."/>
        </authorList>
    </citation>
    <scope>NUCLEOTIDE SEQUENCE [LARGE SCALE GENOMIC DNA]</scope>
    <source>
        <strain evidence="2">cv. Fuhuasheng</strain>
        <tissue evidence="1">Leaves</tissue>
    </source>
</reference>
<keyword evidence="2" id="KW-1185">Reference proteome</keyword>
<dbReference type="Proteomes" id="UP000289738">
    <property type="component" value="Chromosome B04"/>
</dbReference>
<evidence type="ECO:0000313" key="1">
    <source>
        <dbReference type="EMBL" id="RYR15807.1"/>
    </source>
</evidence>
<dbReference type="AlphaFoldDB" id="A0A444ZNP3"/>
<protein>
    <recommendedName>
        <fullName evidence="3">CCHC-type domain-containing protein</fullName>
    </recommendedName>
</protein>
<proteinExistence type="predicted"/>
<evidence type="ECO:0000313" key="2">
    <source>
        <dbReference type="Proteomes" id="UP000289738"/>
    </source>
</evidence>
<comment type="caution">
    <text evidence="1">The sequence shown here is derived from an EMBL/GenBank/DDBJ whole genome shotgun (WGS) entry which is preliminary data.</text>
</comment>